<dbReference type="EnsemblMetazoa" id="XM_044456572.1">
    <property type="protein sequence ID" value="XP_044312507.1"/>
    <property type="gene ID" value="LOC123037090"/>
</dbReference>
<feature type="region of interest" description="Disordered" evidence="1">
    <location>
        <begin position="121"/>
        <end position="165"/>
    </location>
</feature>
<keyword evidence="3" id="KW-1185">Reference proteome</keyword>
<protein>
    <submittedName>
        <fullName evidence="2">Uncharacterized protein</fullName>
    </submittedName>
</protein>
<accession>A0ABM5J107</accession>
<dbReference type="GeneID" id="123037090"/>
<reference evidence="3" key="1">
    <citation type="journal article" date="2021" name="Elife">
        <title>Highly contiguous assemblies of 101 drosophilid genomes.</title>
        <authorList>
            <person name="Kim B.Y."/>
            <person name="Wang J.R."/>
            <person name="Miller D.E."/>
            <person name="Barmina O."/>
            <person name="Delaney E."/>
            <person name="Thompson A."/>
            <person name="Comeault A.A."/>
            <person name="Peede D."/>
            <person name="D'Agostino E.R."/>
            <person name="Pelaez J."/>
            <person name="Aguilar J.M."/>
            <person name="Haji D."/>
            <person name="Matsunaga T."/>
            <person name="Armstrong E.E."/>
            <person name="Zych M."/>
            <person name="Ogawa Y."/>
            <person name="Stamenkovic-Radak M."/>
            <person name="Jelic M."/>
            <person name="Veselinovic M.S."/>
            <person name="Tanaskovic M."/>
            <person name="Eric P."/>
            <person name="Gao J.J."/>
            <person name="Katoh T.K."/>
            <person name="Toda M.J."/>
            <person name="Watabe H."/>
            <person name="Watada M."/>
            <person name="Davis J.S."/>
            <person name="Moyle L.C."/>
            <person name="Manoli G."/>
            <person name="Bertolini E."/>
            <person name="Kostal V."/>
            <person name="Hawley R.S."/>
            <person name="Takahashi A."/>
            <person name="Jones C.D."/>
            <person name="Price D.K."/>
            <person name="Whiteman N."/>
            <person name="Kopp A."/>
            <person name="Matute D.R."/>
            <person name="Petrov D.A."/>
        </authorList>
    </citation>
    <scope>NUCLEOTIDE SEQUENCE [LARGE SCALE GENOMIC DNA]</scope>
</reference>
<dbReference type="Proteomes" id="UP001652680">
    <property type="component" value="Unassembled WGS sequence"/>
</dbReference>
<reference evidence="2" key="2">
    <citation type="submission" date="2025-05" db="UniProtKB">
        <authorList>
            <consortium name="EnsemblMetazoa"/>
        </authorList>
    </citation>
    <scope>IDENTIFICATION</scope>
</reference>
<feature type="region of interest" description="Disordered" evidence="1">
    <location>
        <begin position="63"/>
        <end position="93"/>
    </location>
</feature>
<evidence type="ECO:0000313" key="2">
    <source>
        <dbReference type="EnsemblMetazoa" id="XP_044312507.1"/>
    </source>
</evidence>
<evidence type="ECO:0000256" key="1">
    <source>
        <dbReference type="SAM" id="MobiDB-lite"/>
    </source>
</evidence>
<name>A0ABM5J107_DRORH</name>
<proteinExistence type="predicted"/>
<feature type="compositionally biased region" description="Low complexity" evidence="1">
    <location>
        <begin position="121"/>
        <end position="152"/>
    </location>
</feature>
<organism evidence="2 3">
    <name type="scientific">Drosophila rhopaloa</name>
    <name type="common">Fruit fly</name>
    <dbReference type="NCBI Taxonomy" id="1041015"/>
    <lineage>
        <taxon>Eukaryota</taxon>
        <taxon>Metazoa</taxon>
        <taxon>Ecdysozoa</taxon>
        <taxon>Arthropoda</taxon>
        <taxon>Hexapoda</taxon>
        <taxon>Insecta</taxon>
        <taxon>Pterygota</taxon>
        <taxon>Neoptera</taxon>
        <taxon>Endopterygota</taxon>
        <taxon>Diptera</taxon>
        <taxon>Brachycera</taxon>
        <taxon>Muscomorpha</taxon>
        <taxon>Ephydroidea</taxon>
        <taxon>Drosophilidae</taxon>
        <taxon>Drosophila</taxon>
        <taxon>Sophophora</taxon>
    </lineage>
</organism>
<evidence type="ECO:0000313" key="3">
    <source>
        <dbReference type="Proteomes" id="UP001652680"/>
    </source>
</evidence>
<sequence length="284" mass="31361">MYVKPLINAVARIIVAPPTPSAESCNSYDIFEPPSTPLDSISIKSSASSYFYDRDTTGESFLKLDYSSDTNGPWEKQNPNPPNPNPEKDTNGRTNEQLQHDLLQQLQQQFQLAAVQQQQQRQLLQHQHSHPPFQAPQQHQPAQQQHPSAQLQHLHHSHHPPLQHHLSLGGYQQLQLQSNRNQYSTPQHHYRNATPNATGTSANAATIRRRTLSHVSRSYSLGTSAAAAAAAAATTATPTPATSSASSNNQLSIHKTGIMVAASRCRSPIMLCHSHSDGEFPLYR</sequence>
<feature type="region of interest" description="Disordered" evidence="1">
    <location>
        <begin position="180"/>
        <end position="204"/>
    </location>
</feature>
<feature type="compositionally biased region" description="Basic residues" evidence="1">
    <location>
        <begin position="153"/>
        <end position="162"/>
    </location>
</feature>
<dbReference type="RefSeq" id="XP_044312507.1">
    <property type="nucleotide sequence ID" value="XM_044456572.1"/>
</dbReference>